<evidence type="ECO:0000313" key="5">
    <source>
        <dbReference type="Proteomes" id="UP000710432"/>
    </source>
</evidence>
<feature type="compositionally biased region" description="Low complexity" evidence="2">
    <location>
        <begin position="151"/>
        <end position="164"/>
    </location>
</feature>
<dbReference type="EMBL" id="JAATJU010024967">
    <property type="protein sequence ID" value="KAH0504639.1"/>
    <property type="molecule type" value="Genomic_DNA"/>
</dbReference>
<evidence type="ECO:0000256" key="1">
    <source>
        <dbReference type="ARBA" id="ARBA00035009"/>
    </source>
</evidence>
<name>A0A8J6KPE1_MICOH</name>
<dbReference type="PANTHER" id="PTHR21859">
    <property type="entry name" value="ACROSOME-SPECIFIC PROTEIN"/>
    <property type="match status" value="1"/>
</dbReference>
<gene>
    <name evidence="4" type="ORF">LTLLF_182775</name>
</gene>
<feature type="region of interest" description="Disordered" evidence="2">
    <location>
        <begin position="140"/>
        <end position="171"/>
    </location>
</feature>
<keyword evidence="3" id="KW-1133">Transmembrane helix</keyword>
<evidence type="ECO:0000256" key="3">
    <source>
        <dbReference type="SAM" id="Phobius"/>
    </source>
</evidence>
<proteinExistence type="inferred from homology"/>
<dbReference type="AlphaFoldDB" id="A0A8J6KPE1"/>
<feature type="region of interest" description="Disordered" evidence="2">
    <location>
        <begin position="230"/>
        <end position="303"/>
    </location>
</feature>
<sequence length="303" mass="32514">IQLSESNNAIQMENFLSLLESVDPLWLTPSSTTWAMVMIFAFACGLGFFHLLLPLLPFDSPSPPPAESITTKKVVKREPSKVRKRIRTVKAYRGHRKKPKEDKVLVLRLHSMLERLVSTISFCQLLGQDVSGEAFTPDAAKAHLPPRQPTEESVATSSSLETSSAPRNGHLLIKDSKPLWPVLLNSSPIESQSSLGLALTRTQELTQRALPRYWSDLELTVVGKVALLGGGSRRGGTAAGQSEGEIEPGFADEGASCGKLGSPVAGLERGGGGGTAGSQRPPGHGPRALPALGYSQRPARDRL</sequence>
<protein>
    <submittedName>
        <fullName evidence="4">Spermatogenesis-associated protein 31</fullName>
    </submittedName>
</protein>
<organism evidence="4 5">
    <name type="scientific">Microtus ochrogaster</name>
    <name type="common">Prairie vole</name>
    <dbReference type="NCBI Taxonomy" id="79684"/>
    <lineage>
        <taxon>Eukaryota</taxon>
        <taxon>Metazoa</taxon>
        <taxon>Chordata</taxon>
        <taxon>Craniata</taxon>
        <taxon>Vertebrata</taxon>
        <taxon>Euteleostomi</taxon>
        <taxon>Mammalia</taxon>
        <taxon>Eutheria</taxon>
        <taxon>Euarchontoglires</taxon>
        <taxon>Glires</taxon>
        <taxon>Rodentia</taxon>
        <taxon>Myomorpha</taxon>
        <taxon>Muroidea</taxon>
        <taxon>Cricetidae</taxon>
        <taxon>Arvicolinae</taxon>
        <taxon>Microtus</taxon>
    </lineage>
</organism>
<evidence type="ECO:0000313" key="4">
    <source>
        <dbReference type="EMBL" id="KAH0504639.1"/>
    </source>
</evidence>
<dbReference type="PANTHER" id="PTHR21859:SF55">
    <property type="entry name" value="SPERMATOGENESIS-ASSOCIATED PROTEIN 31A1-RELATED"/>
    <property type="match status" value="1"/>
</dbReference>
<accession>A0A8J6KPE1</accession>
<keyword evidence="3" id="KW-0472">Membrane</keyword>
<keyword evidence="3" id="KW-0812">Transmembrane</keyword>
<feature type="non-terminal residue" evidence="4">
    <location>
        <position position="1"/>
    </location>
</feature>
<comment type="caution">
    <text evidence="4">The sequence shown here is derived from an EMBL/GenBank/DDBJ whole genome shotgun (WGS) entry which is preliminary data.</text>
</comment>
<reference evidence="4" key="1">
    <citation type="submission" date="2020-03" db="EMBL/GenBank/DDBJ databases">
        <title>Studies in the Genomics of Life Span.</title>
        <authorList>
            <person name="Glass D."/>
        </authorList>
    </citation>
    <scope>NUCLEOTIDE SEQUENCE</scope>
    <source>
        <strain evidence="4">LTLLF</strain>
        <tissue evidence="4">Muscle</tissue>
    </source>
</reference>
<comment type="similarity">
    <text evidence="1">Belongs to the SPATA31 family.</text>
</comment>
<evidence type="ECO:0000256" key="2">
    <source>
        <dbReference type="SAM" id="MobiDB-lite"/>
    </source>
</evidence>
<feature type="transmembrane region" description="Helical" evidence="3">
    <location>
        <begin position="34"/>
        <end position="53"/>
    </location>
</feature>
<dbReference type="Proteomes" id="UP000710432">
    <property type="component" value="Unassembled WGS sequence"/>
</dbReference>